<accession>A0A3B1BQU0</accession>
<dbReference type="EMBL" id="UOGC01000067">
    <property type="protein sequence ID" value="VAX18302.1"/>
    <property type="molecule type" value="Genomic_DNA"/>
</dbReference>
<dbReference type="AlphaFoldDB" id="A0A3B1BQU0"/>
<gene>
    <name evidence="2" type="ORF">MNBD_NITROSPINAE01-1533</name>
</gene>
<reference evidence="2" key="1">
    <citation type="submission" date="2018-06" db="EMBL/GenBank/DDBJ databases">
        <authorList>
            <person name="Zhirakovskaya E."/>
        </authorList>
    </citation>
    <scope>NUCLEOTIDE SEQUENCE</scope>
</reference>
<protein>
    <recommendedName>
        <fullName evidence="3">Porin domain-containing protein</fullName>
    </recommendedName>
</protein>
<evidence type="ECO:0008006" key="3">
    <source>
        <dbReference type="Google" id="ProtNLM"/>
    </source>
</evidence>
<dbReference type="SUPFAM" id="SSF56935">
    <property type="entry name" value="Porins"/>
    <property type="match status" value="1"/>
</dbReference>
<organism evidence="2">
    <name type="scientific">hydrothermal vent metagenome</name>
    <dbReference type="NCBI Taxonomy" id="652676"/>
    <lineage>
        <taxon>unclassified sequences</taxon>
        <taxon>metagenomes</taxon>
        <taxon>ecological metagenomes</taxon>
    </lineage>
</organism>
<evidence type="ECO:0000256" key="1">
    <source>
        <dbReference type="SAM" id="MobiDB-lite"/>
    </source>
</evidence>
<feature type="region of interest" description="Disordered" evidence="1">
    <location>
        <begin position="1"/>
        <end position="24"/>
    </location>
</feature>
<proteinExistence type="predicted"/>
<name>A0A3B1BQU0_9ZZZZ</name>
<sequence length="125" mass="13900">MFGLSGEQKNVTGPVGGSSGDRDTDKVVYGVDLSGNFDETLFWYAQGLWNQWDGFIDENKTYEWFGGFAGVDYIATDKTVSYYFMTNVKGLIEGNVDFLQKDDDADFVGHETQEGYLLVGIDAAF</sequence>
<evidence type="ECO:0000313" key="2">
    <source>
        <dbReference type="EMBL" id="VAX18302.1"/>
    </source>
</evidence>